<dbReference type="Pfam" id="PF04264">
    <property type="entry name" value="YceI"/>
    <property type="match status" value="1"/>
</dbReference>
<dbReference type="PANTHER" id="PTHR34406:SF1">
    <property type="entry name" value="PROTEIN YCEI"/>
    <property type="match status" value="1"/>
</dbReference>
<dbReference type="SUPFAM" id="SSF101874">
    <property type="entry name" value="YceI-like"/>
    <property type="match status" value="1"/>
</dbReference>
<organism evidence="3 4">
    <name type="scientific">Nitrosomonas mobilis</name>
    <dbReference type="NCBI Taxonomy" id="51642"/>
    <lineage>
        <taxon>Bacteria</taxon>
        <taxon>Pseudomonadati</taxon>
        <taxon>Pseudomonadota</taxon>
        <taxon>Betaproteobacteria</taxon>
        <taxon>Nitrosomonadales</taxon>
        <taxon>Nitrosomonadaceae</taxon>
        <taxon>Nitrosomonas</taxon>
    </lineage>
</organism>
<feature type="signal peptide" evidence="1">
    <location>
        <begin position="1"/>
        <end position="23"/>
    </location>
</feature>
<keyword evidence="1" id="KW-0732">Signal</keyword>
<accession>A0A1G5SC53</accession>
<dbReference type="STRING" id="51642.NSMM_260072"/>
<dbReference type="EMBL" id="FMWO01000032">
    <property type="protein sequence ID" value="SCZ84776.1"/>
    <property type="molecule type" value="Genomic_DNA"/>
</dbReference>
<proteinExistence type="predicted"/>
<keyword evidence="4" id="KW-1185">Reference proteome</keyword>
<gene>
    <name evidence="3" type="primary">yceI</name>
    <name evidence="3" type="ORF">NSMM_260072</name>
</gene>
<reference evidence="3 4" key="1">
    <citation type="submission" date="2016-10" db="EMBL/GenBank/DDBJ databases">
        <authorList>
            <person name="de Groot N.N."/>
        </authorList>
    </citation>
    <scope>NUCLEOTIDE SEQUENCE [LARGE SCALE GENOMIC DNA]</scope>
    <source>
        <strain evidence="3">1</strain>
    </source>
</reference>
<dbReference type="InterPro" id="IPR007372">
    <property type="entry name" value="Lipid/polyisoprenoid-bd_YceI"/>
</dbReference>
<evidence type="ECO:0000259" key="2">
    <source>
        <dbReference type="SMART" id="SM00867"/>
    </source>
</evidence>
<dbReference type="InterPro" id="IPR036761">
    <property type="entry name" value="TTHA0802/YceI-like_sf"/>
</dbReference>
<feature type="domain" description="Lipid/polyisoprenoid-binding YceI-like" evidence="2">
    <location>
        <begin position="27"/>
        <end position="190"/>
    </location>
</feature>
<evidence type="ECO:0000313" key="3">
    <source>
        <dbReference type="EMBL" id="SCZ84776.1"/>
    </source>
</evidence>
<dbReference type="AlphaFoldDB" id="A0A1G5SC53"/>
<name>A0A1G5SC53_9PROT</name>
<dbReference type="RefSeq" id="WP_245654659.1">
    <property type="nucleotide sequence ID" value="NZ_FMWO01000032.1"/>
</dbReference>
<sequence>MISRLIVYLFVLPMTLLSLKTFAAVENYDIDPAHTHPNFAVSHLGFSTMYGRFDKTSGKFAIDRASRQGAVEITIETTSINTGQEKRDDHLRSPDFFNTVEFPVATYKSDNVKFEGDAPKSIEGKLTLLGVTKPVTLTITAFKCGQNPMNNKAMCGIDAVGSLKRSDFGMKYALPGVGDDIRLMISAEGYKK</sequence>
<feature type="chain" id="PRO_5011717882" evidence="1">
    <location>
        <begin position="24"/>
        <end position="192"/>
    </location>
</feature>
<evidence type="ECO:0000256" key="1">
    <source>
        <dbReference type="SAM" id="SignalP"/>
    </source>
</evidence>
<dbReference type="Proteomes" id="UP000198729">
    <property type="component" value="Unassembled WGS sequence"/>
</dbReference>
<dbReference type="SMART" id="SM00867">
    <property type="entry name" value="YceI"/>
    <property type="match status" value="1"/>
</dbReference>
<evidence type="ECO:0000313" key="4">
    <source>
        <dbReference type="Proteomes" id="UP000198729"/>
    </source>
</evidence>
<protein>
    <submittedName>
        <fullName evidence="3">Protein YceI</fullName>
    </submittedName>
</protein>
<dbReference type="Gene3D" id="2.40.128.110">
    <property type="entry name" value="Lipid/polyisoprenoid-binding, YceI-like"/>
    <property type="match status" value="1"/>
</dbReference>
<dbReference type="PANTHER" id="PTHR34406">
    <property type="entry name" value="PROTEIN YCEI"/>
    <property type="match status" value="1"/>
</dbReference>